<evidence type="ECO:0000256" key="11">
    <source>
        <dbReference type="ARBA" id="ARBA00023157"/>
    </source>
</evidence>
<evidence type="ECO:0000259" key="14">
    <source>
        <dbReference type="Pfam" id="PF03016"/>
    </source>
</evidence>
<keyword evidence="6 13" id="KW-0812">Transmembrane</keyword>
<name>D1LX03_SACKO</name>
<evidence type="ECO:0000256" key="1">
    <source>
        <dbReference type="ARBA" id="ARBA00004648"/>
    </source>
</evidence>
<keyword evidence="5" id="KW-0808">Transferase</keyword>
<keyword evidence="7" id="KW-0256">Endoplasmic reticulum</keyword>
<evidence type="ECO:0000256" key="8">
    <source>
        <dbReference type="ARBA" id="ARBA00022968"/>
    </source>
</evidence>
<keyword evidence="8" id="KW-0735">Signal-anchor</keyword>
<evidence type="ECO:0000313" key="16">
    <source>
        <dbReference type="EMBL" id="ACY92509.1"/>
    </source>
</evidence>
<evidence type="ECO:0000256" key="4">
    <source>
        <dbReference type="ARBA" id="ARBA00022676"/>
    </source>
</evidence>
<dbReference type="EMBL" id="GU075980">
    <property type="protein sequence ID" value="ACY92509.1"/>
    <property type="molecule type" value="mRNA"/>
</dbReference>
<evidence type="ECO:0000256" key="7">
    <source>
        <dbReference type="ARBA" id="ARBA00022824"/>
    </source>
</evidence>
<evidence type="ECO:0000259" key="15">
    <source>
        <dbReference type="Pfam" id="PF09258"/>
    </source>
</evidence>
<evidence type="ECO:0000256" key="3">
    <source>
        <dbReference type="ARBA" id="ARBA00010271"/>
    </source>
</evidence>
<dbReference type="GO" id="GO:0016757">
    <property type="term" value="F:glycosyltransferase activity"/>
    <property type="evidence" value="ECO:0007669"/>
    <property type="project" value="UniProtKB-KW"/>
</dbReference>
<dbReference type="GO" id="GO:0005789">
    <property type="term" value="C:endoplasmic reticulum membrane"/>
    <property type="evidence" value="ECO:0007669"/>
    <property type="project" value="UniProtKB-SubCell"/>
</dbReference>
<evidence type="ECO:0000313" key="18">
    <source>
        <dbReference type="RefSeq" id="NP_001161530.1"/>
    </source>
</evidence>
<reference evidence="18" key="2">
    <citation type="submission" date="2025-05" db="UniProtKB">
        <authorList>
            <consortium name="RefSeq"/>
        </authorList>
    </citation>
    <scope>IDENTIFICATION</scope>
</reference>
<dbReference type="CAZy" id="GT47">
    <property type="family name" value="Glycosyltransferase Family 47"/>
</dbReference>
<dbReference type="Pfam" id="PF09258">
    <property type="entry name" value="Glyco_transf_64"/>
    <property type="match status" value="1"/>
</dbReference>
<proteinExistence type="evidence at transcript level"/>
<dbReference type="Pfam" id="PF03016">
    <property type="entry name" value="Exostosin_GT47"/>
    <property type="match status" value="1"/>
</dbReference>
<dbReference type="InterPro" id="IPR015338">
    <property type="entry name" value="GT64_dom"/>
</dbReference>
<dbReference type="InterPro" id="IPR040911">
    <property type="entry name" value="Exostosin_GT47"/>
</dbReference>
<dbReference type="AlphaFoldDB" id="D1LX03"/>
<gene>
    <name evidence="18" type="primary">LOC100313593</name>
</gene>
<evidence type="ECO:0000256" key="9">
    <source>
        <dbReference type="ARBA" id="ARBA00022989"/>
    </source>
</evidence>
<evidence type="ECO:0000256" key="13">
    <source>
        <dbReference type="SAM" id="Phobius"/>
    </source>
</evidence>
<organism evidence="16">
    <name type="scientific">Saccoglossus kowalevskii</name>
    <name type="common">Acorn worm</name>
    <dbReference type="NCBI Taxonomy" id="10224"/>
    <lineage>
        <taxon>Eukaryota</taxon>
        <taxon>Metazoa</taxon>
        <taxon>Hemichordata</taxon>
        <taxon>Enteropneusta</taxon>
        <taxon>Harrimaniidae</taxon>
        <taxon>Saccoglossus</taxon>
    </lineage>
</organism>
<comment type="subcellular location">
    <subcellularLocation>
        <location evidence="1">Endoplasmic reticulum membrane</location>
        <topology evidence="1">Single-pass type II membrane protein</topology>
    </subcellularLocation>
</comment>
<evidence type="ECO:0000313" key="17">
    <source>
        <dbReference type="Proteomes" id="UP000694865"/>
    </source>
</evidence>
<dbReference type="KEGG" id="sko:100313593"/>
<dbReference type="GeneID" id="100313593"/>
<accession>D1LX03</accession>
<dbReference type="UniPathway" id="UPA00378"/>
<keyword evidence="17" id="KW-1185">Reference proteome</keyword>
<evidence type="ECO:0000256" key="10">
    <source>
        <dbReference type="ARBA" id="ARBA00023136"/>
    </source>
</evidence>
<comment type="similarity">
    <text evidence="3">Belongs to the glycosyltransferase 47 family.</text>
</comment>
<dbReference type="RefSeq" id="NP_001161530.1">
    <property type="nucleotide sequence ID" value="NM_001168058.1"/>
</dbReference>
<keyword evidence="9 13" id="KW-1133">Transmembrane helix</keyword>
<dbReference type="InterPro" id="IPR004263">
    <property type="entry name" value="Exostosin"/>
</dbReference>
<reference evidence="16" key="1">
    <citation type="submission" date="2009-10" db="EMBL/GenBank/DDBJ databases">
        <authorList>
            <person name="Freeman R.M.Jr."/>
            <person name="Wu M.M."/>
            <person name="Gerhart J.J."/>
        </authorList>
    </citation>
    <scope>NUCLEOTIDE SEQUENCE</scope>
</reference>
<dbReference type="SUPFAM" id="SSF53448">
    <property type="entry name" value="Nucleotide-diphospho-sugar transferases"/>
    <property type="match status" value="1"/>
</dbReference>
<evidence type="ECO:0000256" key="2">
    <source>
        <dbReference type="ARBA" id="ARBA00004922"/>
    </source>
</evidence>
<sequence>MQAKKRYILVTFSGVLLLLFYYGGLHMLNSVNRPNVDSKLSSLQSFMDTDDVHYDRDLHISPRQRREARTNLYKNRKCRMETCFDFSLCKNDFKVYVYPTQEGNKVSEAYDKILSAIRESRFYTSDPKKACLFIPSIDTLDRDHLSPDYVKNAQSKIQSLPLWNNGQNHLIFVLYSGTWPEYSDLDLGFELGQAMLAKASTTSINFRPGFDISIPLFSKDHAQKGGSRGDLQTNNFPVARKYLLVFKGKRYLSGIGSETRNALYHIHNGQDIILLTTCKHGKSWEKNADSRCEQDNAEFDRYDFHILLHNSTFCLVPRGRRLGSFRFLESLQAACIPVLLSNGWELPFSEVIDWNRASIIGDERLLLQIPSIVRTVSNDEILSLRQQTQFLWETYFSSVDKIVMTTLEIIQERVHKHNARNNFVWNQPPGALIMMPDYSDSLSSFPFFTLSLGFKPSTTFTAVILATSPILIQTSPIAKLIRNVAKSAYVSHILVLWNVDRPLPSKSKWPSTDNVPLTIIEPEKKTISSRFIAHSQILTDAVLSLDEDAILTTDEVDFAFSVWQFFPDRLVGYPSRSHFWNEVKSKWGYTSKWTNDYSMVLTGAAFYHRYYSYLFSEYLPAKLRNRVDDLNNCEDILMNFLVSHVTKLPPIKVTQKKQYKETMQPTTSSGKATSDWLEPQHFADRQLCMNEFASNFGYMPLVRSQMRLDPVLYKDSVSNFRKKYKQIELVDAKLRPS</sequence>
<keyword evidence="4" id="KW-0328">Glycosyltransferase</keyword>
<dbReference type="InterPro" id="IPR029044">
    <property type="entry name" value="Nucleotide-diphossugar_trans"/>
</dbReference>
<dbReference type="Proteomes" id="UP000694865">
    <property type="component" value="Unplaced"/>
</dbReference>
<evidence type="ECO:0000256" key="5">
    <source>
        <dbReference type="ARBA" id="ARBA00022679"/>
    </source>
</evidence>
<evidence type="ECO:0000256" key="6">
    <source>
        <dbReference type="ARBA" id="ARBA00022692"/>
    </source>
</evidence>
<dbReference type="GO" id="GO:0015012">
    <property type="term" value="P:heparan sulfate proteoglycan biosynthetic process"/>
    <property type="evidence" value="ECO:0007669"/>
    <property type="project" value="UniProtKB-ARBA"/>
</dbReference>
<protein>
    <submittedName>
        <fullName evidence="16 18">Exostosin 1-like protein</fullName>
    </submittedName>
</protein>
<comment type="pathway">
    <text evidence="2">Protein modification; protein glycosylation.</text>
</comment>
<keyword evidence="10 13" id="KW-0472">Membrane</keyword>
<evidence type="ECO:0000256" key="12">
    <source>
        <dbReference type="ARBA" id="ARBA00023180"/>
    </source>
</evidence>
<dbReference type="Gene3D" id="3.90.550.10">
    <property type="entry name" value="Spore Coat Polysaccharide Biosynthesis Protein SpsA, Chain A"/>
    <property type="match status" value="1"/>
</dbReference>
<dbReference type="PANTHER" id="PTHR48261:SF3">
    <property type="entry name" value="EXOSTOSIN GLYCOSYLTRANSFERASE 1"/>
    <property type="match status" value="1"/>
</dbReference>
<feature type="transmembrane region" description="Helical" evidence="13">
    <location>
        <begin position="7"/>
        <end position="28"/>
    </location>
</feature>
<keyword evidence="11" id="KW-1015">Disulfide bond</keyword>
<dbReference type="OrthoDB" id="5954868at2759"/>
<keyword evidence="12" id="KW-0325">Glycoprotein</keyword>
<dbReference type="PANTHER" id="PTHR48261">
    <property type="entry name" value="ACETYLGLUCOSAMINYLTRANSFERASE"/>
    <property type="match status" value="1"/>
</dbReference>
<feature type="domain" description="Exostosin GT47" evidence="14">
    <location>
        <begin position="90"/>
        <end position="375"/>
    </location>
</feature>
<feature type="domain" description="Glycosyl transferase 64" evidence="15">
    <location>
        <begin position="460"/>
        <end position="713"/>
    </location>
</feature>
<dbReference type="CAZy" id="GT64">
    <property type="family name" value="Glycosyltransferase Family 64"/>
</dbReference>